<gene>
    <name evidence="5" type="ORF">GPL26_26390</name>
</gene>
<dbReference type="Gene3D" id="3.10.50.10">
    <property type="match status" value="1"/>
</dbReference>
<dbReference type="InterPro" id="IPR017853">
    <property type="entry name" value="GH"/>
</dbReference>
<dbReference type="InterPro" id="IPR011583">
    <property type="entry name" value="Chitinase_II/V-like_cat"/>
</dbReference>
<accession>A0AA41FJX9</accession>
<dbReference type="Proteomes" id="UP000708338">
    <property type="component" value="Unassembled WGS sequence"/>
</dbReference>
<proteinExistence type="predicted"/>
<dbReference type="Pfam" id="PF00704">
    <property type="entry name" value="Glyco_hydro_18"/>
    <property type="match status" value="1"/>
</dbReference>
<dbReference type="InterPro" id="IPR036779">
    <property type="entry name" value="LysM_dom_sf"/>
</dbReference>
<sequence length="392" mass="44934">MELYVVKQGDSVDSIARTFNISTQTVIWDNQIEYPYRLAVGQALYISDGNPVHDRTPLYTSGYAYPFIDNEVLEETLPFLDGLKVFSYGFTLEGELVPPMTDDAWMIEKARQWGTRPILTLTPLGEDGHFNNNLVSGLVRDHELQQRLIWELGRTMQEKGFGGLDIDFEYVLADDREGFAAFVSLATRVMNLFGYPVSVALAPKTSAEQRGLLYEGIDYALLGAAANRAMLMTYEWGYSQGPPMAVAPINMVRRVVDYAITAIPREKLSLGIPNYGYDWALPYERGVTRARTINNRQAVQIAIDFGVDIRFDETAMSPYFRYWQYGIQHEVWFEDVRSIKAKFDLIKEYGLSGAGYWQLMSFFRANWLMLDQMFYIEREWQVMERLNSVDGA</sequence>
<dbReference type="AlphaFoldDB" id="A0AA41FJX9"/>
<dbReference type="SUPFAM" id="SSF51445">
    <property type="entry name" value="(Trans)glycosidases"/>
    <property type="match status" value="1"/>
</dbReference>
<dbReference type="GO" id="GO:0070492">
    <property type="term" value="F:oligosaccharide binding"/>
    <property type="evidence" value="ECO:0007669"/>
    <property type="project" value="TreeGrafter"/>
</dbReference>
<dbReference type="PROSITE" id="PS51910">
    <property type="entry name" value="GH18_2"/>
    <property type="match status" value="1"/>
</dbReference>
<dbReference type="CDD" id="cd00118">
    <property type="entry name" value="LysM"/>
    <property type="match status" value="1"/>
</dbReference>
<evidence type="ECO:0000256" key="2">
    <source>
        <dbReference type="ARBA" id="ARBA00023295"/>
    </source>
</evidence>
<dbReference type="Gene3D" id="3.20.20.80">
    <property type="entry name" value="Glycosidases"/>
    <property type="match status" value="1"/>
</dbReference>
<dbReference type="EMBL" id="WQPS01000117">
    <property type="protein sequence ID" value="MBT9813108.1"/>
    <property type="molecule type" value="Genomic_DNA"/>
</dbReference>
<evidence type="ECO:0000259" key="3">
    <source>
        <dbReference type="PROSITE" id="PS51782"/>
    </source>
</evidence>
<name>A0AA41FJX9_9FIRM</name>
<feature type="domain" description="LysM" evidence="3">
    <location>
        <begin position="2"/>
        <end position="46"/>
    </location>
</feature>
<organism evidence="5 6">
    <name type="scientific">Enterocloster citroniae</name>
    <dbReference type="NCBI Taxonomy" id="358743"/>
    <lineage>
        <taxon>Bacteria</taxon>
        <taxon>Bacillati</taxon>
        <taxon>Bacillota</taxon>
        <taxon>Clostridia</taxon>
        <taxon>Lachnospirales</taxon>
        <taxon>Lachnospiraceae</taxon>
        <taxon>Enterocloster</taxon>
    </lineage>
</organism>
<dbReference type="GO" id="GO:0005975">
    <property type="term" value="P:carbohydrate metabolic process"/>
    <property type="evidence" value="ECO:0007669"/>
    <property type="project" value="InterPro"/>
</dbReference>
<dbReference type="CDD" id="cd02874">
    <property type="entry name" value="GH18_CFLE_spore_hydrolase"/>
    <property type="match status" value="1"/>
</dbReference>
<dbReference type="InterPro" id="IPR018392">
    <property type="entry name" value="LysM"/>
</dbReference>
<dbReference type="PANTHER" id="PTHR46066">
    <property type="entry name" value="CHITINASE DOMAIN-CONTAINING PROTEIN 1 FAMILY MEMBER"/>
    <property type="match status" value="1"/>
</dbReference>
<comment type="caution">
    <text evidence="5">The sequence shown here is derived from an EMBL/GenBank/DDBJ whole genome shotgun (WGS) entry which is preliminary data.</text>
</comment>
<dbReference type="InterPro" id="IPR041704">
    <property type="entry name" value="CFLE_GH18"/>
</dbReference>
<keyword evidence="1" id="KW-0378">Hydrolase</keyword>
<dbReference type="SMART" id="SM00636">
    <property type="entry name" value="Glyco_18"/>
    <property type="match status" value="1"/>
</dbReference>
<feature type="domain" description="GH18" evidence="4">
    <location>
        <begin position="53"/>
        <end position="380"/>
    </location>
</feature>
<dbReference type="GO" id="GO:0016798">
    <property type="term" value="F:hydrolase activity, acting on glycosyl bonds"/>
    <property type="evidence" value="ECO:0007669"/>
    <property type="project" value="UniProtKB-KW"/>
</dbReference>
<dbReference type="SUPFAM" id="SSF54106">
    <property type="entry name" value="LysM domain"/>
    <property type="match status" value="1"/>
</dbReference>
<dbReference type="PROSITE" id="PS51782">
    <property type="entry name" value="LYSM"/>
    <property type="match status" value="1"/>
</dbReference>
<keyword evidence="2" id="KW-0326">Glycosidase</keyword>
<dbReference type="Gene3D" id="3.10.350.10">
    <property type="entry name" value="LysM domain"/>
    <property type="match status" value="1"/>
</dbReference>
<dbReference type="GO" id="GO:0008061">
    <property type="term" value="F:chitin binding"/>
    <property type="evidence" value="ECO:0007669"/>
    <property type="project" value="InterPro"/>
</dbReference>
<protein>
    <submittedName>
        <fullName evidence="5">LysM peptidoglycan-binding domain-containing protein</fullName>
    </submittedName>
</protein>
<dbReference type="GO" id="GO:0012505">
    <property type="term" value="C:endomembrane system"/>
    <property type="evidence" value="ECO:0007669"/>
    <property type="project" value="TreeGrafter"/>
</dbReference>
<dbReference type="RefSeq" id="WP_007869975.1">
    <property type="nucleotide sequence ID" value="NZ_CABJDD010000007.1"/>
</dbReference>
<evidence type="ECO:0000256" key="1">
    <source>
        <dbReference type="ARBA" id="ARBA00022801"/>
    </source>
</evidence>
<reference evidence="5" key="1">
    <citation type="journal article" date="2021" name="Gut Microbes">
        <title>A synthetic consortium of 100 gut commensals modulates the composition and function in a colon model of the microbiome of elderly subjects.</title>
        <authorList>
            <person name="Perez M."/>
            <person name="Ntemiri A."/>
            <person name="Tan H."/>
            <person name="Harris H.M.B."/>
            <person name="Roager H.M."/>
            <person name="Ribiere C."/>
            <person name="O'Toole P.W."/>
        </authorList>
    </citation>
    <scope>NUCLEOTIDE SEQUENCE</scope>
    <source>
        <strain evidence="5">MCC335</strain>
    </source>
</reference>
<dbReference type="Pfam" id="PF01476">
    <property type="entry name" value="LysM"/>
    <property type="match status" value="1"/>
</dbReference>
<dbReference type="PANTHER" id="PTHR46066:SF2">
    <property type="entry name" value="CHITINASE DOMAIN-CONTAINING PROTEIN 1"/>
    <property type="match status" value="1"/>
</dbReference>
<evidence type="ECO:0000259" key="4">
    <source>
        <dbReference type="PROSITE" id="PS51910"/>
    </source>
</evidence>
<dbReference type="InterPro" id="IPR029070">
    <property type="entry name" value="Chitinase_insertion_sf"/>
</dbReference>
<dbReference type="SMART" id="SM00257">
    <property type="entry name" value="LysM"/>
    <property type="match status" value="1"/>
</dbReference>
<evidence type="ECO:0000313" key="6">
    <source>
        <dbReference type="Proteomes" id="UP000708338"/>
    </source>
</evidence>
<evidence type="ECO:0000313" key="5">
    <source>
        <dbReference type="EMBL" id="MBT9813108.1"/>
    </source>
</evidence>
<dbReference type="InterPro" id="IPR001223">
    <property type="entry name" value="Glyco_hydro18_cat"/>
</dbReference>